<evidence type="ECO:0000313" key="2">
    <source>
        <dbReference type="EMBL" id="AUB44505.1"/>
    </source>
</evidence>
<keyword evidence="2" id="KW-0614">Plasmid</keyword>
<feature type="compositionally biased region" description="Basic and acidic residues" evidence="1">
    <location>
        <begin position="11"/>
        <end position="20"/>
    </location>
</feature>
<dbReference type="AlphaFoldDB" id="A0A2K8TBP9"/>
<feature type="region of interest" description="Disordered" evidence="1">
    <location>
        <begin position="1"/>
        <end position="20"/>
    </location>
</feature>
<dbReference type="KEGG" id="nfl:COO91_10734"/>
<keyword evidence="3" id="KW-1185">Reference proteome</keyword>
<sequence>MADCAGRHHTGSHDTGYHDIDRDRTERLTYSALGQGYDQFFLNLVPVL</sequence>
<reference evidence="2 3" key="1">
    <citation type="submission" date="2017-11" db="EMBL/GenBank/DDBJ databases">
        <title>Complete genome of a free-living desiccation-tolerant cyanobacterium and its photosynthetic adaptation to extreme terrestrial habitat.</title>
        <authorList>
            <person name="Shang J."/>
        </authorList>
    </citation>
    <scope>NUCLEOTIDE SEQUENCE [LARGE SCALE GENOMIC DNA]</scope>
    <source>
        <strain evidence="2 3">CCNUN1</strain>
        <plasmid evidence="3">pnfsy08</plasmid>
    </source>
</reference>
<protein>
    <submittedName>
        <fullName evidence="2">Uncharacterized protein</fullName>
    </submittedName>
</protein>
<evidence type="ECO:0000313" key="3">
    <source>
        <dbReference type="Proteomes" id="UP000232003"/>
    </source>
</evidence>
<geneLocation type="plasmid" evidence="3">
    <name>pnfsy08</name>
</geneLocation>
<accession>A0A2K8TBP9</accession>
<gene>
    <name evidence="2" type="ORF">COO91_10734</name>
</gene>
<dbReference type="Proteomes" id="UP000232003">
    <property type="component" value="Plasmid pNFSY08"/>
</dbReference>
<dbReference type="EMBL" id="CP024793">
    <property type="protein sequence ID" value="AUB44505.1"/>
    <property type="molecule type" value="Genomic_DNA"/>
</dbReference>
<name>A0A2K8TBP9_9NOSO</name>
<proteinExistence type="predicted"/>
<evidence type="ECO:0000256" key="1">
    <source>
        <dbReference type="SAM" id="MobiDB-lite"/>
    </source>
</evidence>
<organism evidence="2 3">
    <name type="scientific">Nostoc flagelliforme CCNUN1</name>
    <dbReference type="NCBI Taxonomy" id="2038116"/>
    <lineage>
        <taxon>Bacteria</taxon>
        <taxon>Bacillati</taxon>
        <taxon>Cyanobacteriota</taxon>
        <taxon>Cyanophyceae</taxon>
        <taxon>Nostocales</taxon>
        <taxon>Nostocaceae</taxon>
        <taxon>Nostoc</taxon>
    </lineage>
</organism>